<dbReference type="PIRSF" id="PIRSF000126">
    <property type="entry name" value="11-beta-HSD1"/>
    <property type="match status" value="1"/>
</dbReference>
<dbReference type="InterPro" id="IPR036291">
    <property type="entry name" value="NAD(P)-bd_dom_sf"/>
</dbReference>
<comment type="similarity">
    <text evidence="1">Belongs to the short-chain dehydrogenases/reductases (SDR) family.</text>
</comment>
<evidence type="ECO:0000256" key="2">
    <source>
        <dbReference type="ARBA" id="ARBA00023002"/>
    </source>
</evidence>
<dbReference type="PRINTS" id="PR00081">
    <property type="entry name" value="GDHRDH"/>
</dbReference>
<dbReference type="PANTHER" id="PTHR43899:SF13">
    <property type="entry name" value="RH59310P"/>
    <property type="match status" value="1"/>
</dbReference>
<dbReference type="RefSeq" id="WP_148066429.1">
    <property type="nucleotide sequence ID" value="NZ_VRZA01000001.1"/>
</dbReference>
<dbReference type="EMBL" id="VRZA01000001">
    <property type="protein sequence ID" value="TXS96159.1"/>
    <property type="molecule type" value="Genomic_DNA"/>
</dbReference>
<dbReference type="SUPFAM" id="SSF51735">
    <property type="entry name" value="NAD(P)-binding Rossmann-fold domains"/>
    <property type="match status" value="1"/>
</dbReference>
<dbReference type="InterPro" id="IPR051019">
    <property type="entry name" value="VLCFA-Steroid_DH"/>
</dbReference>
<accession>A0A5C9A7R6</accession>
<evidence type="ECO:0000313" key="4">
    <source>
        <dbReference type="Proteomes" id="UP000321039"/>
    </source>
</evidence>
<keyword evidence="2" id="KW-0560">Oxidoreductase</keyword>
<dbReference type="PANTHER" id="PTHR43899">
    <property type="entry name" value="RH59310P"/>
    <property type="match status" value="1"/>
</dbReference>
<sequence>MTNGNFGVSILDEFAGSWAVVAGGSDGTGAAFARALAAAGMNLLLIARRAAPLDTLAAAIRENHAVEVRTASVDLSESDAGRRVIDLADGLEVSLFVSNAGSDPYGSAFLKAPISDWSSMVRRNIDALVEPSYAFAEQMVSRGRGAIIVMSSGAALGGQPGGAIYSGTKAFGLNFAESLYSELKPLGVHVLCAVCAAMNTPSLNQLLGKRGLSIPDLDEPDAVVSTLLDYLGRGPSYIFPFAGNDELVRKLQRQRQERLIQMEHVSKAFYNEI</sequence>
<evidence type="ECO:0000256" key="1">
    <source>
        <dbReference type="ARBA" id="ARBA00006484"/>
    </source>
</evidence>
<organism evidence="3 4">
    <name type="scientific">Parahaliea maris</name>
    <dbReference type="NCBI Taxonomy" id="2716870"/>
    <lineage>
        <taxon>Bacteria</taxon>
        <taxon>Pseudomonadati</taxon>
        <taxon>Pseudomonadota</taxon>
        <taxon>Gammaproteobacteria</taxon>
        <taxon>Cellvibrionales</taxon>
        <taxon>Halieaceae</taxon>
        <taxon>Parahaliea</taxon>
    </lineage>
</organism>
<reference evidence="3 4" key="1">
    <citation type="submission" date="2019-08" db="EMBL/GenBank/DDBJ databases">
        <title>Parahaliea maris sp. nov., isolated from the surface seawater.</title>
        <authorList>
            <person name="Liu Y."/>
        </authorList>
    </citation>
    <scope>NUCLEOTIDE SEQUENCE [LARGE SCALE GENOMIC DNA]</scope>
    <source>
        <strain evidence="3 4">HSLHS9</strain>
    </source>
</reference>
<dbReference type="Proteomes" id="UP000321039">
    <property type="component" value="Unassembled WGS sequence"/>
</dbReference>
<dbReference type="GO" id="GO:0016491">
    <property type="term" value="F:oxidoreductase activity"/>
    <property type="evidence" value="ECO:0007669"/>
    <property type="project" value="UniProtKB-KW"/>
</dbReference>
<name>A0A5C9A7R6_9GAMM</name>
<comment type="caution">
    <text evidence="3">The sequence shown here is derived from an EMBL/GenBank/DDBJ whole genome shotgun (WGS) entry which is preliminary data.</text>
</comment>
<proteinExistence type="inferred from homology"/>
<evidence type="ECO:0000313" key="3">
    <source>
        <dbReference type="EMBL" id="TXS96159.1"/>
    </source>
</evidence>
<dbReference type="AlphaFoldDB" id="A0A5C9A7R6"/>
<dbReference type="InterPro" id="IPR002347">
    <property type="entry name" value="SDR_fam"/>
</dbReference>
<protein>
    <submittedName>
        <fullName evidence="3">SDR family NAD(P)-dependent oxidoreductase</fullName>
    </submittedName>
</protein>
<gene>
    <name evidence="3" type="ORF">FV139_01245</name>
</gene>
<keyword evidence="4" id="KW-1185">Reference proteome</keyword>
<dbReference type="Pfam" id="PF00106">
    <property type="entry name" value="adh_short"/>
    <property type="match status" value="1"/>
</dbReference>
<dbReference type="Gene3D" id="3.40.50.720">
    <property type="entry name" value="NAD(P)-binding Rossmann-like Domain"/>
    <property type="match status" value="1"/>
</dbReference>